<dbReference type="Proteomes" id="UP000271974">
    <property type="component" value="Unassembled WGS sequence"/>
</dbReference>
<protein>
    <recommendedName>
        <fullName evidence="14">Fibronectin type-III domain-containing protein</fullName>
    </recommendedName>
</protein>
<evidence type="ECO:0000256" key="7">
    <source>
        <dbReference type="SAM" id="Phobius"/>
    </source>
</evidence>
<sequence length="1123" mass="126009">MTACNWTAVCFILCVAVIGISHLKTVSDLCPQYWWYHAHTATCIRKFSTKRTFYEAKNQCESVRGGPSRDQPGWMVRILDLETDNFVRSLLSYRQKAYIGLFKEDDGYVWVGRPSINVRYQAWGSGFPHTGFYSYKYGVVTEFGWEDEYYRNALKAYICQQYALFSKPNMTCGSLEEGKPFPKLYCTFPIDETVGSFTNSTMKHAGATSFLQCDSNLQCHSSANLSGRIYPNASPRSLITEVAVDRQVTRIDNGLQWSCSYMFINTPQSLLVSSCKTQTYKLPQSVDCSYTFPDNKDILFTCNITGSYPQFSSVWRTDGESLVERRGSHQEERDGGTLYYKSLFQKRISNVLSGTHKITVSMYPLITFIDSDAKSKATLTETIEVTISIPENRPFFTAEKGLTITQDRLTVTEDQMVIIVCEVQGGIPQVSRTSVQCDGKHVKDSSGKTFWSNAGHKVWIELLMTRAMDQKVCTCKAQHLSNQYQKTASVILNVRHAAEVDNFQLNGQQLRDDVTVTQNKRVELTCTASGNPTPDLYIYQLDNDGETRKTLSKKANTSITFEIDKSTCDMSATYGCAANNSLNRERSEHQVNLRVVCPPHPCDHQQSVRQYSVVPGQGVSFTICLFAYPALHRDARISPKDKPNLDKDFYSANFAYTNAVETQGYVSVNMSSNVTHVGTYTIKLYQKEWHNIEFNLVPAQKPSCPKSLKTPMVGSRFVTISWEPAFDVGIPQTFTISTLSAKSGAIGGRDFVDNGQPTISQNITNLDPGSGYTFQLNVKNAIGITECPHLVVNVTTQILPFSAEKVDDRSSAGAIVGGIVAALIVIVTVFLLVLFFFKQRKTHKQPKMPIWLRRGKKELKKFDEVTELKKTKPNNRRSQLEPAGDVYSKVNKPRKKPKEQEESVYGNKAVVELHTKRDPGGLTENPSSPTYFTLYPDGNDVRKASMYEWSDAEDSFDDTDDGATTTASVSELHSSSRNHRKVDLLKSNGVEYANATTVSGIHYNNEAFVDDTRGSSSLPTKPTRHNPFNRIDANRNITVEDNSQMNHYRNCAQPMTKYQRRAKNKGLVYVEVEISGSTVSDSRFDSESQYEVDNLEEPVDYASISYDADVSDSGTLGDNQIDD</sequence>
<keyword evidence="7" id="KW-0812">Transmembrane</keyword>
<evidence type="ECO:0000256" key="6">
    <source>
        <dbReference type="SAM" id="MobiDB-lite"/>
    </source>
</evidence>
<evidence type="ECO:0000313" key="12">
    <source>
        <dbReference type="EMBL" id="RUS73625.1"/>
    </source>
</evidence>
<dbReference type="SUPFAM" id="SSF48726">
    <property type="entry name" value="Immunoglobulin"/>
    <property type="match status" value="2"/>
</dbReference>
<comment type="subcellular location">
    <subcellularLocation>
        <location evidence="1">Membrane</location>
        <topology evidence="1">Single-pass type I membrane protein</topology>
    </subcellularLocation>
</comment>
<keyword evidence="5" id="KW-0393">Immunoglobulin domain</keyword>
<feature type="domain" description="Fibronectin type-III" evidence="11">
    <location>
        <begin position="704"/>
        <end position="799"/>
    </location>
</feature>
<accession>A0A433SWG1</accession>
<dbReference type="SUPFAM" id="SSF56436">
    <property type="entry name" value="C-type lectin-like"/>
    <property type="match status" value="1"/>
</dbReference>
<dbReference type="AlphaFoldDB" id="A0A433SWG1"/>
<evidence type="ECO:0000259" key="10">
    <source>
        <dbReference type="PROSITE" id="PS50835"/>
    </source>
</evidence>
<dbReference type="GO" id="GO:0005911">
    <property type="term" value="C:cell-cell junction"/>
    <property type="evidence" value="ECO:0007669"/>
    <property type="project" value="TreeGrafter"/>
</dbReference>
<dbReference type="InterPro" id="IPR003961">
    <property type="entry name" value="FN3_dom"/>
</dbReference>
<dbReference type="CDD" id="cd00037">
    <property type="entry name" value="CLECT"/>
    <property type="match status" value="1"/>
</dbReference>
<dbReference type="Gene3D" id="3.10.100.10">
    <property type="entry name" value="Mannose-Binding Protein A, subunit A"/>
    <property type="match status" value="1"/>
</dbReference>
<evidence type="ECO:0000256" key="5">
    <source>
        <dbReference type="ARBA" id="ARBA00023319"/>
    </source>
</evidence>
<feature type="transmembrane region" description="Helical" evidence="7">
    <location>
        <begin position="812"/>
        <end position="837"/>
    </location>
</feature>
<feature type="domain" description="C-type lectin" evidence="9">
    <location>
        <begin position="39"/>
        <end position="160"/>
    </location>
</feature>
<dbReference type="InterPro" id="IPR016186">
    <property type="entry name" value="C-type_lectin-like/link_sf"/>
</dbReference>
<feature type="region of interest" description="Disordered" evidence="6">
    <location>
        <begin position="1103"/>
        <end position="1123"/>
    </location>
</feature>
<dbReference type="GO" id="GO:0050839">
    <property type="term" value="F:cell adhesion molecule binding"/>
    <property type="evidence" value="ECO:0007669"/>
    <property type="project" value="TreeGrafter"/>
</dbReference>
<keyword evidence="4" id="KW-0325">Glycoprotein</keyword>
<keyword evidence="7" id="KW-1133">Transmembrane helix</keyword>
<evidence type="ECO:0000256" key="2">
    <source>
        <dbReference type="ARBA" id="ARBA00023136"/>
    </source>
</evidence>
<feature type="chain" id="PRO_5019022058" description="Fibronectin type-III domain-containing protein" evidence="8">
    <location>
        <begin position="23"/>
        <end position="1123"/>
    </location>
</feature>
<dbReference type="InterPro" id="IPR007110">
    <property type="entry name" value="Ig-like_dom"/>
</dbReference>
<dbReference type="PANTHER" id="PTHR11640">
    <property type="entry name" value="NEPHRIN"/>
    <property type="match status" value="1"/>
</dbReference>
<evidence type="ECO:0008006" key="14">
    <source>
        <dbReference type="Google" id="ProtNLM"/>
    </source>
</evidence>
<dbReference type="STRING" id="188477.A0A433SWG1"/>
<dbReference type="PROSITE" id="PS50835">
    <property type="entry name" value="IG_LIKE"/>
    <property type="match status" value="1"/>
</dbReference>
<name>A0A433SWG1_ELYCH</name>
<evidence type="ECO:0000259" key="11">
    <source>
        <dbReference type="PROSITE" id="PS50853"/>
    </source>
</evidence>
<evidence type="ECO:0000256" key="8">
    <source>
        <dbReference type="SAM" id="SignalP"/>
    </source>
</evidence>
<dbReference type="CDD" id="cd00063">
    <property type="entry name" value="FN3"/>
    <property type="match status" value="1"/>
</dbReference>
<evidence type="ECO:0000256" key="3">
    <source>
        <dbReference type="ARBA" id="ARBA00023157"/>
    </source>
</evidence>
<evidence type="ECO:0000259" key="9">
    <source>
        <dbReference type="PROSITE" id="PS50041"/>
    </source>
</evidence>
<dbReference type="EMBL" id="RQTK01000916">
    <property type="protein sequence ID" value="RUS73625.1"/>
    <property type="molecule type" value="Genomic_DNA"/>
</dbReference>
<dbReference type="GO" id="GO:0005886">
    <property type="term" value="C:plasma membrane"/>
    <property type="evidence" value="ECO:0007669"/>
    <property type="project" value="TreeGrafter"/>
</dbReference>
<organism evidence="12 13">
    <name type="scientific">Elysia chlorotica</name>
    <name type="common">Eastern emerald elysia</name>
    <name type="synonym">Sea slug</name>
    <dbReference type="NCBI Taxonomy" id="188477"/>
    <lineage>
        <taxon>Eukaryota</taxon>
        <taxon>Metazoa</taxon>
        <taxon>Spiralia</taxon>
        <taxon>Lophotrochozoa</taxon>
        <taxon>Mollusca</taxon>
        <taxon>Gastropoda</taxon>
        <taxon>Heterobranchia</taxon>
        <taxon>Euthyneura</taxon>
        <taxon>Panpulmonata</taxon>
        <taxon>Sacoglossa</taxon>
        <taxon>Placobranchoidea</taxon>
        <taxon>Plakobranchidae</taxon>
        <taxon>Elysia</taxon>
    </lineage>
</organism>
<dbReference type="InterPro" id="IPR051275">
    <property type="entry name" value="Cell_adhesion_signaling"/>
</dbReference>
<dbReference type="SMART" id="SM00409">
    <property type="entry name" value="IG"/>
    <property type="match status" value="2"/>
</dbReference>
<evidence type="ECO:0000256" key="4">
    <source>
        <dbReference type="ARBA" id="ARBA00023180"/>
    </source>
</evidence>
<reference evidence="12 13" key="1">
    <citation type="submission" date="2019-01" db="EMBL/GenBank/DDBJ databases">
        <title>A draft genome assembly of the solar-powered sea slug Elysia chlorotica.</title>
        <authorList>
            <person name="Cai H."/>
            <person name="Li Q."/>
            <person name="Fang X."/>
            <person name="Li J."/>
            <person name="Curtis N.E."/>
            <person name="Altenburger A."/>
            <person name="Shibata T."/>
            <person name="Feng M."/>
            <person name="Maeda T."/>
            <person name="Schwartz J.A."/>
            <person name="Shigenobu S."/>
            <person name="Lundholm N."/>
            <person name="Nishiyama T."/>
            <person name="Yang H."/>
            <person name="Hasebe M."/>
            <person name="Li S."/>
            <person name="Pierce S.K."/>
            <person name="Wang J."/>
        </authorList>
    </citation>
    <scope>NUCLEOTIDE SEQUENCE [LARGE SCALE GENOMIC DNA]</scope>
    <source>
        <strain evidence="12">EC2010</strain>
        <tissue evidence="12">Whole organism of an adult</tissue>
    </source>
</reference>
<dbReference type="Pfam" id="PF13927">
    <property type="entry name" value="Ig_3"/>
    <property type="match status" value="1"/>
</dbReference>
<dbReference type="InterPro" id="IPR013783">
    <property type="entry name" value="Ig-like_fold"/>
</dbReference>
<evidence type="ECO:0000256" key="1">
    <source>
        <dbReference type="ARBA" id="ARBA00004479"/>
    </source>
</evidence>
<dbReference type="OrthoDB" id="6132612at2759"/>
<keyword evidence="2 7" id="KW-0472">Membrane</keyword>
<feature type="region of interest" description="Disordered" evidence="6">
    <location>
        <begin position="871"/>
        <end position="905"/>
    </location>
</feature>
<keyword evidence="13" id="KW-1185">Reference proteome</keyword>
<dbReference type="SUPFAM" id="SSF49265">
    <property type="entry name" value="Fibronectin type III"/>
    <property type="match status" value="1"/>
</dbReference>
<dbReference type="InterPro" id="IPR001304">
    <property type="entry name" value="C-type_lectin-like"/>
</dbReference>
<dbReference type="InterPro" id="IPR003599">
    <property type="entry name" value="Ig_sub"/>
</dbReference>
<dbReference type="InterPro" id="IPR036116">
    <property type="entry name" value="FN3_sf"/>
</dbReference>
<proteinExistence type="predicted"/>
<dbReference type="InterPro" id="IPR036179">
    <property type="entry name" value="Ig-like_dom_sf"/>
</dbReference>
<dbReference type="SMART" id="SM00060">
    <property type="entry name" value="FN3"/>
    <property type="match status" value="1"/>
</dbReference>
<dbReference type="SMART" id="SM00034">
    <property type="entry name" value="CLECT"/>
    <property type="match status" value="1"/>
</dbReference>
<keyword evidence="8" id="KW-0732">Signal</keyword>
<dbReference type="Gene3D" id="2.60.40.10">
    <property type="entry name" value="Immunoglobulins"/>
    <property type="match status" value="3"/>
</dbReference>
<feature type="compositionally biased region" description="Polar residues" evidence="6">
    <location>
        <begin position="1112"/>
        <end position="1123"/>
    </location>
</feature>
<dbReference type="PROSITE" id="PS50853">
    <property type="entry name" value="FN3"/>
    <property type="match status" value="1"/>
</dbReference>
<dbReference type="GO" id="GO:0098609">
    <property type="term" value="P:cell-cell adhesion"/>
    <property type="evidence" value="ECO:0007669"/>
    <property type="project" value="TreeGrafter"/>
</dbReference>
<gene>
    <name evidence="12" type="ORF">EGW08_018614</name>
</gene>
<feature type="domain" description="Ig-like" evidence="10">
    <location>
        <begin position="498"/>
        <end position="592"/>
    </location>
</feature>
<evidence type="ECO:0000313" key="13">
    <source>
        <dbReference type="Proteomes" id="UP000271974"/>
    </source>
</evidence>
<dbReference type="PROSITE" id="PS50041">
    <property type="entry name" value="C_TYPE_LECTIN_2"/>
    <property type="match status" value="1"/>
</dbReference>
<comment type="caution">
    <text evidence="12">The sequence shown here is derived from an EMBL/GenBank/DDBJ whole genome shotgun (WGS) entry which is preliminary data.</text>
</comment>
<keyword evidence="3" id="KW-1015">Disulfide bond</keyword>
<feature type="signal peptide" evidence="8">
    <location>
        <begin position="1"/>
        <end position="22"/>
    </location>
</feature>
<dbReference type="PANTHER" id="PTHR11640:SF31">
    <property type="entry name" value="IRREGULAR CHIASM C-ROUGHEST PROTEIN-RELATED"/>
    <property type="match status" value="1"/>
</dbReference>
<dbReference type="InterPro" id="IPR016187">
    <property type="entry name" value="CTDL_fold"/>
</dbReference>